<dbReference type="Gene3D" id="3.20.20.140">
    <property type="entry name" value="Metal-dependent hydrolases"/>
    <property type="match status" value="1"/>
</dbReference>
<reference evidence="5 6" key="1">
    <citation type="submission" date="2016-10" db="EMBL/GenBank/DDBJ databases">
        <authorList>
            <person name="de Groot N.N."/>
        </authorList>
    </citation>
    <scope>NUCLEOTIDE SEQUENCE [LARGE SCALE GENOMIC DNA]</scope>
    <source>
        <strain evidence="5 6">DSM 21650</strain>
    </source>
</reference>
<dbReference type="InterPro" id="IPR006680">
    <property type="entry name" value="Amidohydro-rel"/>
</dbReference>
<dbReference type="InterPro" id="IPR011059">
    <property type="entry name" value="Metal-dep_hydrolase_composite"/>
</dbReference>
<keyword evidence="3" id="KW-0862">Zinc</keyword>
<keyword evidence="1" id="KW-0479">Metal-binding</keyword>
<dbReference type="NCBIfam" id="NF006055">
    <property type="entry name" value="PRK08203.1"/>
    <property type="match status" value="1"/>
</dbReference>
<evidence type="ECO:0000313" key="6">
    <source>
        <dbReference type="Proteomes" id="UP000198625"/>
    </source>
</evidence>
<dbReference type="GO" id="GO:0046872">
    <property type="term" value="F:metal ion binding"/>
    <property type="evidence" value="ECO:0007669"/>
    <property type="project" value="UniProtKB-KW"/>
</dbReference>
<dbReference type="Gene3D" id="2.30.40.10">
    <property type="entry name" value="Urease, subunit C, domain 1"/>
    <property type="match status" value="1"/>
</dbReference>
<feature type="domain" description="Amidohydrolase-related" evidence="4">
    <location>
        <begin position="56"/>
        <end position="422"/>
    </location>
</feature>
<dbReference type="GO" id="GO:0019239">
    <property type="term" value="F:deaminase activity"/>
    <property type="evidence" value="ECO:0007669"/>
    <property type="project" value="UniProtKB-ARBA"/>
</dbReference>
<proteinExistence type="predicted"/>
<accession>A0A1H3LLM6</accession>
<dbReference type="CDD" id="cd01298">
    <property type="entry name" value="ATZ_TRZ_like"/>
    <property type="match status" value="1"/>
</dbReference>
<dbReference type="OrthoDB" id="9807210at2"/>
<evidence type="ECO:0000259" key="4">
    <source>
        <dbReference type="Pfam" id="PF01979"/>
    </source>
</evidence>
<dbReference type="FunFam" id="3.20.20.140:FF:000014">
    <property type="entry name" value="5-methylthioadenosine/S-adenosylhomocysteine deaminase"/>
    <property type="match status" value="1"/>
</dbReference>
<dbReference type="SUPFAM" id="SSF51338">
    <property type="entry name" value="Composite domain of metallo-dependent hydrolases"/>
    <property type="match status" value="2"/>
</dbReference>
<dbReference type="Pfam" id="PF01979">
    <property type="entry name" value="Amidohydro_1"/>
    <property type="match status" value="1"/>
</dbReference>
<name>A0A1H3LLM6_9FIRM</name>
<dbReference type="GO" id="GO:0016814">
    <property type="term" value="F:hydrolase activity, acting on carbon-nitrogen (but not peptide) bonds, in cyclic amidines"/>
    <property type="evidence" value="ECO:0007669"/>
    <property type="project" value="UniProtKB-ARBA"/>
</dbReference>
<dbReference type="AlphaFoldDB" id="A0A1H3LLM6"/>
<dbReference type="PANTHER" id="PTHR43794:SF11">
    <property type="entry name" value="AMIDOHYDROLASE-RELATED DOMAIN-CONTAINING PROTEIN"/>
    <property type="match status" value="1"/>
</dbReference>
<keyword evidence="2" id="KW-0378">Hydrolase</keyword>
<protein>
    <submittedName>
        <fullName evidence="5">Cytosine/adenosine deaminase</fullName>
    </submittedName>
</protein>
<gene>
    <name evidence="5" type="ORF">SAMN05660462_00550</name>
</gene>
<dbReference type="InterPro" id="IPR050287">
    <property type="entry name" value="MTA/SAH_deaminase"/>
</dbReference>
<organism evidence="5 6">
    <name type="scientific">Proteiniborus ethanoligenes</name>
    <dbReference type="NCBI Taxonomy" id="415015"/>
    <lineage>
        <taxon>Bacteria</taxon>
        <taxon>Bacillati</taxon>
        <taxon>Bacillota</taxon>
        <taxon>Clostridia</taxon>
        <taxon>Eubacteriales</taxon>
        <taxon>Proteiniborus</taxon>
    </lineage>
</organism>
<dbReference type="SUPFAM" id="SSF51556">
    <property type="entry name" value="Metallo-dependent hydrolases"/>
    <property type="match status" value="1"/>
</dbReference>
<evidence type="ECO:0000256" key="2">
    <source>
        <dbReference type="ARBA" id="ARBA00022801"/>
    </source>
</evidence>
<sequence>MKKLLLKNISHILTFNDLDQIIKRNDILIEENKIVQISENIPADNNTEVIDCTNKMAMPGFVNTHHHFYQTLFRGIPEVQDKPLFSWLVGSYEFWKHLTPDAVYYGSLVAFSELLRTGCTTTMDHHYVFPQGQPGNLIDYQFQAAQEIGMRFHATRGSMSSGRSKGALPPDCVVQSEDTIIEDSIRLIDKYHDSGIYSMQRIALAPCSPFSVTLDLMRLTKDLAREKNVMMHTHLAETLDEERYCLEKFGLRPLDLMEDLEWLGPDVWFAHSIHLNDEEIKRLKGTGVAHCPSSNMKLGSGICRTSEMLKEGVKLSIAVDGSASNDSSNMWEEIRRAYLLNHLKYGDDGMTAYETLKLATRGGAEVLGRNDIGILEVNKAADIVLLDLNDVAFAGCHDPIVAVVSCGNSSLVDTTIVNGKIVAQKGHLFNKDVEDIRVKAHTISEKMIRKERESKQ</sequence>
<dbReference type="PANTHER" id="PTHR43794">
    <property type="entry name" value="AMINOHYDROLASE SSNA-RELATED"/>
    <property type="match status" value="1"/>
</dbReference>
<evidence type="ECO:0000313" key="5">
    <source>
        <dbReference type="EMBL" id="SDY65246.1"/>
    </source>
</evidence>
<dbReference type="RefSeq" id="WP_091726886.1">
    <property type="nucleotide sequence ID" value="NZ_FNQE01000004.1"/>
</dbReference>
<evidence type="ECO:0000256" key="3">
    <source>
        <dbReference type="ARBA" id="ARBA00022833"/>
    </source>
</evidence>
<dbReference type="EMBL" id="FNQE01000004">
    <property type="protein sequence ID" value="SDY65246.1"/>
    <property type="molecule type" value="Genomic_DNA"/>
</dbReference>
<keyword evidence="6" id="KW-1185">Reference proteome</keyword>
<dbReference type="STRING" id="415015.SAMN05660462_00550"/>
<dbReference type="Proteomes" id="UP000198625">
    <property type="component" value="Unassembled WGS sequence"/>
</dbReference>
<evidence type="ECO:0000256" key="1">
    <source>
        <dbReference type="ARBA" id="ARBA00022723"/>
    </source>
</evidence>
<dbReference type="InterPro" id="IPR032466">
    <property type="entry name" value="Metal_Hydrolase"/>
</dbReference>